<dbReference type="Proteomes" id="UP000222542">
    <property type="component" value="Unassembled WGS sequence"/>
</dbReference>
<dbReference type="EMBL" id="AYRZ02000007">
    <property type="protein sequence ID" value="PHT76879.1"/>
    <property type="molecule type" value="Genomic_DNA"/>
</dbReference>
<reference evidence="1 2" key="2">
    <citation type="journal article" date="2017" name="Genome Biol.">
        <title>New reference genome sequences of hot pepper reveal the massive evolution of plant disease-resistance genes by retroduplication.</title>
        <authorList>
            <person name="Kim S."/>
            <person name="Park J."/>
            <person name="Yeom S.I."/>
            <person name="Kim Y.M."/>
            <person name="Seo E."/>
            <person name="Kim K.T."/>
            <person name="Kim M.S."/>
            <person name="Lee J.M."/>
            <person name="Cheong K."/>
            <person name="Shin H.S."/>
            <person name="Kim S.B."/>
            <person name="Han K."/>
            <person name="Lee J."/>
            <person name="Park M."/>
            <person name="Lee H.A."/>
            <person name="Lee H.Y."/>
            <person name="Lee Y."/>
            <person name="Oh S."/>
            <person name="Lee J.H."/>
            <person name="Choi E."/>
            <person name="Choi E."/>
            <person name="Lee S.E."/>
            <person name="Jeon J."/>
            <person name="Kim H."/>
            <person name="Choi G."/>
            <person name="Song H."/>
            <person name="Lee J."/>
            <person name="Lee S.C."/>
            <person name="Kwon J.K."/>
            <person name="Lee H.Y."/>
            <person name="Koo N."/>
            <person name="Hong Y."/>
            <person name="Kim R.W."/>
            <person name="Kang W.H."/>
            <person name="Huh J.H."/>
            <person name="Kang B.C."/>
            <person name="Yang T.J."/>
            <person name="Lee Y.H."/>
            <person name="Bennetzen J.L."/>
            <person name="Choi D."/>
        </authorList>
    </citation>
    <scope>NUCLEOTIDE SEQUENCE [LARGE SCALE GENOMIC DNA]</scope>
    <source>
        <strain evidence="2">cv. CM334</strain>
    </source>
</reference>
<evidence type="ECO:0000313" key="1">
    <source>
        <dbReference type="EMBL" id="PHT76879.1"/>
    </source>
</evidence>
<organism evidence="1 2">
    <name type="scientific">Capsicum annuum</name>
    <name type="common">Capsicum pepper</name>
    <dbReference type="NCBI Taxonomy" id="4072"/>
    <lineage>
        <taxon>Eukaryota</taxon>
        <taxon>Viridiplantae</taxon>
        <taxon>Streptophyta</taxon>
        <taxon>Embryophyta</taxon>
        <taxon>Tracheophyta</taxon>
        <taxon>Spermatophyta</taxon>
        <taxon>Magnoliopsida</taxon>
        <taxon>eudicotyledons</taxon>
        <taxon>Gunneridae</taxon>
        <taxon>Pentapetalae</taxon>
        <taxon>asterids</taxon>
        <taxon>lamiids</taxon>
        <taxon>Solanales</taxon>
        <taxon>Solanaceae</taxon>
        <taxon>Solanoideae</taxon>
        <taxon>Capsiceae</taxon>
        <taxon>Capsicum</taxon>
    </lineage>
</organism>
<accession>A0A2G2Z4I0</accession>
<protein>
    <submittedName>
        <fullName evidence="1">Uncharacterized protein</fullName>
    </submittedName>
</protein>
<comment type="caution">
    <text evidence="1">The sequence shown here is derived from an EMBL/GenBank/DDBJ whole genome shotgun (WGS) entry which is preliminary data.</text>
</comment>
<dbReference type="AlphaFoldDB" id="A0A2G2Z4I0"/>
<keyword evidence="2" id="KW-1185">Reference proteome</keyword>
<proteinExistence type="predicted"/>
<gene>
    <name evidence="1" type="ORF">T459_20401</name>
</gene>
<evidence type="ECO:0000313" key="2">
    <source>
        <dbReference type="Proteomes" id="UP000222542"/>
    </source>
</evidence>
<sequence>MIEKAAALEKKLVEKERIITERFADNNINGIPEDDDKVGFFGGEVNLPLVAGSSLVAVAVVGVIWQNREVGLNLASEVLRCSAAKPG</sequence>
<dbReference type="Gramene" id="PHT76879">
    <property type="protein sequence ID" value="PHT76879"/>
    <property type="gene ID" value="T459_20401"/>
</dbReference>
<name>A0A2G2Z4I0_CAPAN</name>
<reference evidence="1 2" key="1">
    <citation type="journal article" date="2014" name="Nat. Genet.">
        <title>Genome sequence of the hot pepper provides insights into the evolution of pungency in Capsicum species.</title>
        <authorList>
            <person name="Kim S."/>
            <person name="Park M."/>
            <person name="Yeom S.I."/>
            <person name="Kim Y.M."/>
            <person name="Lee J.M."/>
            <person name="Lee H.A."/>
            <person name="Seo E."/>
            <person name="Choi J."/>
            <person name="Cheong K."/>
            <person name="Kim K.T."/>
            <person name="Jung K."/>
            <person name="Lee G.W."/>
            <person name="Oh S.K."/>
            <person name="Bae C."/>
            <person name="Kim S.B."/>
            <person name="Lee H.Y."/>
            <person name="Kim S.Y."/>
            <person name="Kim M.S."/>
            <person name="Kang B.C."/>
            <person name="Jo Y.D."/>
            <person name="Yang H.B."/>
            <person name="Jeong H.J."/>
            <person name="Kang W.H."/>
            <person name="Kwon J.K."/>
            <person name="Shin C."/>
            <person name="Lim J.Y."/>
            <person name="Park J.H."/>
            <person name="Huh J.H."/>
            <person name="Kim J.S."/>
            <person name="Kim B.D."/>
            <person name="Cohen O."/>
            <person name="Paran I."/>
            <person name="Suh M.C."/>
            <person name="Lee S.B."/>
            <person name="Kim Y.K."/>
            <person name="Shin Y."/>
            <person name="Noh S.J."/>
            <person name="Park J."/>
            <person name="Seo Y.S."/>
            <person name="Kwon S.Y."/>
            <person name="Kim H.A."/>
            <person name="Park J.M."/>
            <person name="Kim H.J."/>
            <person name="Choi S.B."/>
            <person name="Bosland P.W."/>
            <person name="Reeves G."/>
            <person name="Jo S.H."/>
            <person name="Lee B.W."/>
            <person name="Cho H.T."/>
            <person name="Choi H.S."/>
            <person name="Lee M.S."/>
            <person name="Yu Y."/>
            <person name="Do Choi Y."/>
            <person name="Park B.S."/>
            <person name="van Deynze A."/>
            <person name="Ashrafi H."/>
            <person name="Hill T."/>
            <person name="Kim W.T."/>
            <person name="Pai H.S."/>
            <person name="Ahn H.K."/>
            <person name="Yeam I."/>
            <person name="Giovannoni J.J."/>
            <person name="Rose J.K."/>
            <person name="Sorensen I."/>
            <person name="Lee S.J."/>
            <person name="Kim R.W."/>
            <person name="Choi I.Y."/>
            <person name="Choi B.S."/>
            <person name="Lim J.S."/>
            <person name="Lee Y.H."/>
            <person name="Choi D."/>
        </authorList>
    </citation>
    <scope>NUCLEOTIDE SEQUENCE [LARGE SCALE GENOMIC DNA]</scope>
    <source>
        <strain evidence="2">cv. CM334</strain>
    </source>
</reference>